<dbReference type="SUPFAM" id="SSF56935">
    <property type="entry name" value="Porins"/>
    <property type="match status" value="1"/>
</dbReference>
<keyword evidence="10" id="KW-1185">Reference proteome</keyword>
<evidence type="ECO:0000313" key="9">
    <source>
        <dbReference type="EMBL" id="AFN73802.1"/>
    </source>
</evidence>
<dbReference type="PANTHER" id="PTHR30069:SF29">
    <property type="entry name" value="HEMOGLOBIN AND HEMOGLOBIN-HAPTOGLOBIN-BINDING PROTEIN 1-RELATED"/>
    <property type="match status" value="1"/>
</dbReference>
<keyword evidence="7" id="KW-0998">Cell outer membrane</keyword>
<dbReference type="RefSeq" id="WP_014855239.1">
    <property type="nucleotide sequence ID" value="NC_018178.1"/>
</dbReference>
<keyword evidence="3" id="KW-1134">Transmembrane beta strand</keyword>
<dbReference type="PANTHER" id="PTHR30069">
    <property type="entry name" value="TONB-DEPENDENT OUTER MEMBRANE RECEPTOR"/>
    <property type="match status" value="1"/>
</dbReference>
<feature type="domain" description="TonB-dependent receptor plug" evidence="8">
    <location>
        <begin position="124"/>
        <end position="222"/>
    </location>
</feature>
<evidence type="ECO:0000313" key="10">
    <source>
        <dbReference type="Proteomes" id="UP000009011"/>
    </source>
</evidence>
<evidence type="ECO:0000259" key="8">
    <source>
        <dbReference type="Pfam" id="PF07715"/>
    </source>
</evidence>
<keyword evidence="2" id="KW-0813">Transport</keyword>
<dbReference type="GO" id="GO:0015344">
    <property type="term" value="F:siderophore uptake transmembrane transporter activity"/>
    <property type="evidence" value="ECO:0007669"/>
    <property type="project" value="TreeGrafter"/>
</dbReference>
<dbReference type="InterPro" id="IPR008969">
    <property type="entry name" value="CarboxyPept-like_regulatory"/>
</dbReference>
<keyword evidence="5" id="KW-0732">Signal</keyword>
<evidence type="ECO:0000256" key="1">
    <source>
        <dbReference type="ARBA" id="ARBA00004571"/>
    </source>
</evidence>
<name>I6YTC7_MELRP</name>
<dbReference type="SUPFAM" id="SSF49464">
    <property type="entry name" value="Carboxypeptidase regulatory domain-like"/>
    <property type="match status" value="1"/>
</dbReference>
<keyword evidence="6" id="KW-0472">Membrane</keyword>
<dbReference type="InterPro" id="IPR036942">
    <property type="entry name" value="Beta-barrel_TonB_sf"/>
</dbReference>
<dbReference type="GO" id="GO:0044718">
    <property type="term" value="P:siderophore transmembrane transport"/>
    <property type="evidence" value="ECO:0007669"/>
    <property type="project" value="TreeGrafter"/>
</dbReference>
<keyword evidence="9" id="KW-0675">Receptor</keyword>
<proteinExistence type="predicted"/>
<evidence type="ECO:0000256" key="3">
    <source>
        <dbReference type="ARBA" id="ARBA00022452"/>
    </source>
</evidence>
<dbReference type="InterPro" id="IPR037066">
    <property type="entry name" value="Plug_dom_sf"/>
</dbReference>
<sequence>MKKLILILLIFSGAILAQSGRITGRVIDKDTKEPLPGVNIILIGTNKGAASDIDGYFEINNLEPGRYQIKASSIGYEPLIKSEIIVTNVRPADLLIELKQKLIEIESVTVSSGYFNTDPYELNSTANFSYEEIRRAPGGFEDVIRALSVLPGIAQASPGRNDLVVRGGAPSENLYLVNGYPVQNINHFGSQGATGGPLSYVNLDFVRETNFSTGGFSVAYGDKISSVLRIDLREGRSDRIGGKATISATQFGLDLEGPVSENSSFIISARRSYLDFIFDAAGFNFVPEYYDALAKYDHKIDAQNSLSFLFIGAFDKVKYNNNNSDDIYENSRILGSNQNQYLTGLSYRHIYEKGFYDISLSRNFFDNNASQRDTNFNPIFLNNSIEGENTLKFDAVYKVSSKSEINFGAEVKSVKFKTDIFFPPFVTSYGDTLNVGSVNMNERYGKYAAYVQYSATAGMFLFSAGLRADYYGFLNSGFYLSPRFSVSYMLDPSQIVSLSAGVYYQSPSYIWLAGSEENKNLKAIRANQLIAGYELKLREDTRLRAEAYYKLYGDYPVSQLRPYLILTNTGAGFSGSTDNFSSYALEPLRSAGKGFARGVEVSVQKKSSDIPHYGILSLTWNESYFTALDGVERPGKYDQKWIINLSGGYIFTPTFEGSLKFRFATGNPYTPFEPDGSQLVEKYNSLRFKPFHSLDLRFDKRWHFENFALITYLDIQNIYNNKASNEIRWDDRKKEVDAQSSIGILPSIGISLEF</sequence>
<dbReference type="OrthoDB" id="9804995at2"/>
<gene>
    <name evidence="9" type="ordered locus">MROS_0559</name>
</gene>
<protein>
    <submittedName>
        <fullName evidence="9">TonB-dependent receptor plug</fullName>
    </submittedName>
</protein>
<organism evidence="9 10">
    <name type="scientific">Melioribacter roseus (strain DSM 23840 / JCM 17771 / VKM B-2668 / P3M-2)</name>
    <dbReference type="NCBI Taxonomy" id="1191523"/>
    <lineage>
        <taxon>Bacteria</taxon>
        <taxon>Pseudomonadati</taxon>
        <taxon>Ignavibacteriota</taxon>
        <taxon>Ignavibacteria</taxon>
        <taxon>Ignavibacteriales</taxon>
        <taxon>Melioribacteraceae</taxon>
        <taxon>Melioribacter</taxon>
    </lineage>
</organism>
<dbReference type="InterPro" id="IPR039426">
    <property type="entry name" value="TonB-dep_rcpt-like"/>
</dbReference>
<accession>I6YTC7</accession>
<keyword evidence="4" id="KW-0812">Transmembrane</keyword>
<evidence type="ECO:0000256" key="6">
    <source>
        <dbReference type="ARBA" id="ARBA00023136"/>
    </source>
</evidence>
<dbReference type="Proteomes" id="UP000009011">
    <property type="component" value="Chromosome"/>
</dbReference>
<evidence type="ECO:0000256" key="7">
    <source>
        <dbReference type="ARBA" id="ARBA00023237"/>
    </source>
</evidence>
<dbReference type="InterPro" id="IPR012910">
    <property type="entry name" value="Plug_dom"/>
</dbReference>
<evidence type="ECO:0000256" key="5">
    <source>
        <dbReference type="ARBA" id="ARBA00022729"/>
    </source>
</evidence>
<dbReference type="Gene3D" id="2.40.170.20">
    <property type="entry name" value="TonB-dependent receptor, beta-barrel domain"/>
    <property type="match status" value="1"/>
</dbReference>
<dbReference type="GO" id="GO:0009279">
    <property type="term" value="C:cell outer membrane"/>
    <property type="evidence" value="ECO:0007669"/>
    <property type="project" value="UniProtKB-SubCell"/>
</dbReference>
<reference evidence="9 10" key="1">
    <citation type="journal article" date="2013" name="PLoS ONE">
        <title>Genomic analysis of Melioribacter roseus, facultatively anaerobic organotrophic bacterium representing a novel deep lineage within Bacteriodetes/Chlorobi group.</title>
        <authorList>
            <person name="Kadnikov V.V."/>
            <person name="Mardanov A.V."/>
            <person name="Podosokorskaya O.A."/>
            <person name="Gavrilov S.N."/>
            <person name="Kublanov I.V."/>
            <person name="Beletsky A.V."/>
            <person name="Bonch-Osmolovskaya E.A."/>
            <person name="Ravin N.V."/>
        </authorList>
    </citation>
    <scope>NUCLEOTIDE SEQUENCE [LARGE SCALE GENOMIC DNA]</scope>
    <source>
        <strain evidence="10">JCM 17771 / P3M-2</strain>
    </source>
</reference>
<dbReference type="Gene3D" id="2.170.130.10">
    <property type="entry name" value="TonB-dependent receptor, plug domain"/>
    <property type="match status" value="1"/>
</dbReference>
<dbReference type="Gene3D" id="2.60.40.1120">
    <property type="entry name" value="Carboxypeptidase-like, regulatory domain"/>
    <property type="match status" value="1"/>
</dbReference>
<dbReference type="KEGG" id="mro:MROS_0559"/>
<dbReference type="PATRIC" id="fig|1191523.3.peg.582"/>
<dbReference type="Pfam" id="PF07715">
    <property type="entry name" value="Plug"/>
    <property type="match status" value="1"/>
</dbReference>
<dbReference type="STRING" id="1191523.MROS_0559"/>
<evidence type="ECO:0000256" key="4">
    <source>
        <dbReference type="ARBA" id="ARBA00022692"/>
    </source>
</evidence>
<dbReference type="Pfam" id="PF13715">
    <property type="entry name" value="CarbopepD_reg_2"/>
    <property type="match status" value="1"/>
</dbReference>
<dbReference type="EMBL" id="CP003557">
    <property type="protein sequence ID" value="AFN73802.1"/>
    <property type="molecule type" value="Genomic_DNA"/>
</dbReference>
<dbReference type="HOGENOM" id="CLU_016599_1_2_10"/>
<dbReference type="AlphaFoldDB" id="I6YTC7"/>
<evidence type="ECO:0000256" key="2">
    <source>
        <dbReference type="ARBA" id="ARBA00022448"/>
    </source>
</evidence>
<dbReference type="eggNOG" id="COG4771">
    <property type="taxonomic scope" value="Bacteria"/>
</dbReference>
<comment type="subcellular location">
    <subcellularLocation>
        <location evidence="1">Cell outer membrane</location>
        <topology evidence="1">Multi-pass membrane protein</topology>
    </subcellularLocation>
</comment>